<dbReference type="Proteomes" id="UP000256774">
    <property type="component" value="Unassembled WGS sequence"/>
</dbReference>
<keyword evidence="3" id="KW-0804">Transcription</keyword>
<dbReference type="GO" id="GO:0005829">
    <property type="term" value="C:cytosol"/>
    <property type="evidence" value="ECO:0007669"/>
    <property type="project" value="TreeGrafter"/>
</dbReference>
<evidence type="ECO:0000313" key="5">
    <source>
        <dbReference type="EMBL" id="REH39123.1"/>
    </source>
</evidence>
<sequence>MIWVIWLILMNAVACRGDSVLTFSDMSKIQPTLQTVYYASNYVGLLFDYVAAQGLNAEDVLGEPRPSGGNSLQVFTGAQWQCLLQRAAVALDDSLLGLHVGQTIEPATLGALGYVFTACQHLGAALLRWQQYERLISNVETSVLTLSPVAVEIVFVNAPKDLGPLIDEAALTAIVEFSRRLIGQCAAVSEVCFVNPAPKDISAYEAYFGGVVRFAQPVTSLRIDFGLLQQPVLQPDATLLAMMEHQVSTLLASMPAMDHLERGVREAVANLARSGEVSIEQVAEQMHITSRTLHRRLARVELKFSQLRDDTLVHLAKVHLRDRRLSLNEVAWLLGYSEHSVFTRAFSRWTGMPPQRWRDSSGEALT</sequence>
<keyword evidence="6" id="KW-1185">Reference proteome</keyword>
<accession>A0A3E0H6J7</accession>
<dbReference type="GO" id="GO:0003700">
    <property type="term" value="F:DNA-binding transcription factor activity"/>
    <property type="evidence" value="ECO:0007669"/>
    <property type="project" value="InterPro"/>
</dbReference>
<dbReference type="PANTHER" id="PTHR47894">
    <property type="entry name" value="HTH-TYPE TRANSCRIPTIONAL REGULATOR GADX"/>
    <property type="match status" value="1"/>
</dbReference>
<evidence type="ECO:0000313" key="6">
    <source>
        <dbReference type="Proteomes" id="UP000256774"/>
    </source>
</evidence>
<dbReference type="GO" id="GO:0000976">
    <property type="term" value="F:transcription cis-regulatory region binding"/>
    <property type="evidence" value="ECO:0007669"/>
    <property type="project" value="TreeGrafter"/>
</dbReference>
<dbReference type="Pfam" id="PF12625">
    <property type="entry name" value="Arabinose_bd"/>
    <property type="match status" value="1"/>
</dbReference>
<dbReference type="InterPro" id="IPR018060">
    <property type="entry name" value="HTH_AraC"/>
</dbReference>
<feature type="domain" description="HTH araC/xylS-type" evidence="4">
    <location>
        <begin position="261"/>
        <end position="360"/>
    </location>
</feature>
<protein>
    <submittedName>
        <fullName evidence="5">AraC family transcriptional regulator</fullName>
    </submittedName>
</protein>
<comment type="caution">
    <text evidence="5">The sequence shown here is derived from an EMBL/GenBank/DDBJ whole genome shotgun (WGS) entry which is preliminary data.</text>
</comment>
<keyword evidence="1" id="KW-0805">Transcription regulation</keyword>
<dbReference type="PROSITE" id="PS01124">
    <property type="entry name" value="HTH_ARAC_FAMILY_2"/>
    <property type="match status" value="1"/>
</dbReference>
<gene>
    <name evidence="5" type="ORF">DFR26_1304</name>
</gene>
<keyword evidence="2" id="KW-0238">DNA-binding</keyword>
<dbReference type="Gene3D" id="1.10.10.60">
    <property type="entry name" value="Homeodomain-like"/>
    <property type="match status" value="1"/>
</dbReference>
<dbReference type="InterPro" id="IPR009057">
    <property type="entry name" value="Homeodomain-like_sf"/>
</dbReference>
<reference evidence="5 6" key="1">
    <citation type="submission" date="2018-08" db="EMBL/GenBank/DDBJ databases">
        <title>Genomic Encyclopedia of Type Strains, Phase IV (KMG-IV): sequencing the most valuable type-strain genomes for metagenomic binning, comparative biology and taxonomic classification.</title>
        <authorList>
            <person name="Goeker M."/>
        </authorList>
    </citation>
    <scope>NUCLEOTIDE SEQUENCE [LARGE SCALE GENOMIC DNA]</scope>
    <source>
        <strain evidence="5 6">DSM 26022</strain>
    </source>
</reference>
<dbReference type="EMBL" id="QUNR01000002">
    <property type="protein sequence ID" value="REH39123.1"/>
    <property type="molecule type" value="Genomic_DNA"/>
</dbReference>
<dbReference type="AlphaFoldDB" id="A0A3E0H6J7"/>
<organism evidence="5 6">
    <name type="scientific">Paraperlucidibaca baekdonensis</name>
    <dbReference type="NCBI Taxonomy" id="748120"/>
    <lineage>
        <taxon>Bacteria</taxon>
        <taxon>Pseudomonadati</taxon>
        <taxon>Pseudomonadota</taxon>
        <taxon>Gammaproteobacteria</taxon>
        <taxon>Moraxellales</taxon>
        <taxon>Moraxellaceae</taxon>
        <taxon>Paraperlucidibaca</taxon>
    </lineage>
</organism>
<evidence type="ECO:0000256" key="2">
    <source>
        <dbReference type="ARBA" id="ARBA00023125"/>
    </source>
</evidence>
<evidence type="ECO:0000256" key="1">
    <source>
        <dbReference type="ARBA" id="ARBA00023015"/>
    </source>
</evidence>
<dbReference type="PANTHER" id="PTHR47894:SF1">
    <property type="entry name" value="HTH-TYPE TRANSCRIPTIONAL REGULATOR VQSM"/>
    <property type="match status" value="1"/>
</dbReference>
<proteinExistence type="predicted"/>
<dbReference type="SMART" id="SM00342">
    <property type="entry name" value="HTH_ARAC"/>
    <property type="match status" value="1"/>
</dbReference>
<dbReference type="SUPFAM" id="SSF46689">
    <property type="entry name" value="Homeodomain-like"/>
    <property type="match status" value="1"/>
</dbReference>
<name>A0A3E0H6J7_9GAMM</name>
<dbReference type="Pfam" id="PF12833">
    <property type="entry name" value="HTH_18"/>
    <property type="match status" value="1"/>
</dbReference>
<evidence type="ECO:0000259" key="4">
    <source>
        <dbReference type="PROSITE" id="PS01124"/>
    </source>
</evidence>
<evidence type="ECO:0000256" key="3">
    <source>
        <dbReference type="ARBA" id="ARBA00023163"/>
    </source>
</evidence>
<dbReference type="InterPro" id="IPR032687">
    <property type="entry name" value="AraC-type_N"/>
</dbReference>